<comment type="caution">
    <text evidence="1">The sequence shown here is derived from an EMBL/GenBank/DDBJ whole genome shotgun (WGS) entry which is preliminary data.</text>
</comment>
<dbReference type="EMBL" id="QRHL01000018">
    <property type="protein sequence ID" value="RHF71077.1"/>
    <property type="molecule type" value="Genomic_DNA"/>
</dbReference>
<dbReference type="Pfam" id="PF04985">
    <property type="entry name" value="Phage_tube"/>
    <property type="match status" value="1"/>
</dbReference>
<sequence length="178" mass="18907">MSKVGAGIIPEKAINYKLYVDGSSSLAAMVDVTLPNIEYLSETVSGAGIAGEIDSPTLGHTSPITLGINVRSLIGEDFKLLQQKSYTLEIRAAMQSNDQSNGKLTVGKLAIIAKGIPKNLNMGTLGVGKTTDSSKEFSLTYLKVEIDGEVVLEIDKVNMIFIVNGEDMLAEVRAALGM</sequence>
<protein>
    <submittedName>
        <fullName evidence="1">Phage tail protein</fullName>
    </submittedName>
</protein>
<dbReference type="InterPro" id="IPR006498">
    <property type="entry name" value="Tail_tube"/>
</dbReference>
<dbReference type="AlphaFoldDB" id="A0A414PR94"/>
<gene>
    <name evidence="1" type="ORF">DW663_09165</name>
</gene>
<proteinExistence type="predicted"/>
<evidence type="ECO:0000313" key="2">
    <source>
        <dbReference type="Proteomes" id="UP000284676"/>
    </source>
</evidence>
<organism evidence="1 2">
    <name type="scientific">Fusobacterium mortiferum</name>
    <dbReference type="NCBI Taxonomy" id="850"/>
    <lineage>
        <taxon>Bacteria</taxon>
        <taxon>Fusobacteriati</taxon>
        <taxon>Fusobacteriota</taxon>
        <taxon>Fusobacteriia</taxon>
        <taxon>Fusobacteriales</taxon>
        <taxon>Fusobacteriaceae</taxon>
        <taxon>Fusobacterium</taxon>
    </lineage>
</organism>
<reference evidence="1 2" key="1">
    <citation type="submission" date="2018-08" db="EMBL/GenBank/DDBJ databases">
        <title>A genome reference for cultivated species of the human gut microbiota.</title>
        <authorList>
            <person name="Zou Y."/>
            <person name="Xue W."/>
            <person name="Luo G."/>
        </authorList>
    </citation>
    <scope>NUCLEOTIDE SEQUENCE [LARGE SCALE GENOMIC DNA]</scope>
    <source>
        <strain evidence="1 2">AM25-1</strain>
    </source>
</reference>
<dbReference type="Proteomes" id="UP000284676">
    <property type="component" value="Unassembled WGS sequence"/>
</dbReference>
<evidence type="ECO:0000313" key="1">
    <source>
        <dbReference type="EMBL" id="RHF71077.1"/>
    </source>
</evidence>
<dbReference type="RefSeq" id="WP_118234535.1">
    <property type="nucleotide sequence ID" value="NZ_CAEUHP010000001.1"/>
</dbReference>
<name>A0A414PR94_FUSMR</name>
<accession>A0A414PR94</accession>